<evidence type="ECO:0000313" key="2">
    <source>
        <dbReference type="EMBL" id="OMJ79858.1"/>
    </source>
</evidence>
<keyword evidence="3" id="KW-1185">Reference proteome</keyword>
<comment type="caution">
    <text evidence="2">The sequence shown here is derived from an EMBL/GenBank/DDBJ whole genome shotgun (WGS) entry which is preliminary data.</text>
</comment>
<name>A0A1R2BSS9_9CILI</name>
<gene>
    <name evidence="2" type="ORF">SteCoe_19998</name>
</gene>
<organism evidence="2 3">
    <name type="scientific">Stentor coeruleus</name>
    <dbReference type="NCBI Taxonomy" id="5963"/>
    <lineage>
        <taxon>Eukaryota</taxon>
        <taxon>Sar</taxon>
        <taxon>Alveolata</taxon>
        <taxon>Ciliophora</taxon>
        <taxon>Postciliodesmatophora</taxon>
        <taxon>Heterotrichea</taxon>
        <taxon>Heterotrichida</taxon>
        <taxon>Stentoridae</taxon>
        <taxon>Stentor</taxon>
    </lineage>
</organism>
<feature type="compositionally biased region" description="Basic and acidic residues" evidence="1">
    <location>
        <begin position="12"/>
        <end position="31"/>
    </location>
</feature>
<dbReference type="EMBL" id="MPUH01000450">
    <property type="protein sequence ID" value="OMJ79858.1"/>
    <property type="molecule type" value="Genomic_DNA"/>
</dbReference>
<evidence type="ECO:0000256" key="1">
    <source>
        <dbReference type="SAM" id="MobiDB-lite"/>
    </source>
</evidence>
<evidence type="ECO:0000313" key="3">
    <source>
        <dbReference type="Proteomes" id="UP000187209"/>
    </source>
</evidence>
<proteinExistence type="predicted"/>
<reference evidence="2 3" key="1">
    <citation type="submission" date="2016-11" db="EMBL/GenBank/DDBJ databases">
        <title>The macronuclear genome of Stentor coeruleus: a giant cell with tiny introns.</title>
        <authorList>
            <person name="Slabodnick M."/>
            <person name="Ruby J.G."/>
            <person name="Reiff S.B."/>
            <person name="Swart E.C."/>
            <person name="Gosai S."/>
            <person name="Prabakaran S."/>
            <person name="Witkowska E."/>
            <person name="Larue G.E."/>
            <person name="Fisher S."/>
            <person name="Freeman R.M."/>
            <person name="Gunawardena J."/>
            <person name="Chu W."/>
            <person name="Stover N.A."/>
            <person name="Gregory B.D."/>
            <person name="Nowacki M."/>
            <person name="Derisi J."/>
            <person name="Roy S.W."/>
            <person name="Marshall W.F."/>
            <person name="Sood P."/>
        </authorList>
    </citation>
    <scope>NUCLEOTIDE SEQUENCE [LARGE SCALE GENOMIC DNA]</scope>
    <source>
        <strain evidence="2">WM001</strain>
    </source>
</reference>
<dbReference type="AlphaFoldDB" id="A0A1R2BSS9"/>
<accession>A0A1R2BSS9</accession>
<feature type="region of interest" description="Disordered" evidence="1">
    <location>
        <begin position="1"/>
        <end position="35"/>
    </location>
</feature>
<dbReference type="OrthoDB" id="324526at2759"/>
<dbReference type="Proteomes" id="UP000187209">
    <property type="component" value="Unassembled WGS sequence"/>
</dbReference>
<sequence>MADPALTVADLEAPKSTDRLEFSEAHTESTKDNGTTSYLHSILKKSKMTDTKKVVFTDPDKNMIHEISMTKPGTTECSEDSKNSLSEGLPTIESQNTESLRTLSMLNSEGLLKSLGSQVQSASDLRWKSNTISSKHSAKKHYGQSACEIFRQRLNGHYIKSIERNFTSADINLKKPDIPIHLVYTSDHVMLVRNYKAN</sequence>
<protein>
    <submittedName>
        <fullName evidence="2">Uncharacterized protein</fullName>
    </submittedName>
</protein>